<evidence type="ECO:0000313" key="2">
    <source>
        <dbReference type="EMBL" id="NBC70551.1"/>
    </source>
</evidence>
<gene>
    <name evidence="2" type="ORF">GT003_16230</name>
</gene>
<comment type="caution">
    <text evidence="2">The sequence shown here is derived from an EMBL/GenBank/DDBJ whole genome shotgun (WGS) entry which is preliminary data.</text>
</comment>
<keyword evidence="1" id="KW-0472">Membrane</keyword>
<name>A0A7X4YRZ7_9BACL</name>
<dbReference type="Proteomes" id="UP000558113">
    <property type="component" value="Unassembled WGS sequence"/>
</dbReference>
<keyword evidence="1" id="KW-0812">Transmembrane</keyword>
<dbReference type="AlphaFoldDB" id="A0A7X4YRZ7"/>
<dbReference type="RefSeq" id="WP_161699595.1">
    <property type="nucleotide sequence ID" value="NZ_JAAAMU010000007.1"/>
</dbReference>
<organism evidence="2 3">
    <name type="scientific">Paenibacillus sacheonensis</name>
    <dbReference type="NCBI Taxonomy" id="742054"/>
    <lineage>
        <taxon>Bacteria</taxon>
        <taxon>Bacillati</taxon>
        <taxon>Bacillota</taxon>
        <taxon>Bacilli</taxon>
        <taxon>Bacillales</taxon>
        <taxon>Paenibacillaceae</taxon>
        <taxon>Paenibacillus</taxon>
    </lineage>
</organism>
<accession>A0A7X4YRZ7</accession>
<feature type="transmembrane region" description="Helical" evidence="1">
    <location>
        <begin position="34"/>
        <end position="51"/>
    </location>
</feature>
<keyword evidence="1" id="KW-1133">Transmembrane helix</keyword>
<protein>
    <submittedName>
        <fullName evidence="2">Uncharacterized protein</fullName>
    </submittedName>
</protein>
<evidence type="ECO:0000256" key="1">
    <source>
        <dbReference type="SAM" id="Phobius"/>
    </source>
</evidence>
<reference evidence="2 3" key="1">
    <citation type="submission" date="2020-01" db="EMBL/GenBank/DDBJ databases">
        <title>Paenibacillus soybeanensis sp. nov. isolated from the nodules of soybean (Glycine max(L.) Merr).</title>
        <authorList>
            <person name="Wang H."/>
        </authorList>
    </citation>
    <scope>NUCLEOTIDE SEQUENCE [LARGE SCALE GENOMIC DNA]</scope>
    <source>
        <strain evidence="2 3">DSM 23054</strain>
    </source>
</reference>
<dbReference type="OrthoDB" id="2628762at2"/>
<sequence length="69" mass="7661">MIWLLLLYAVFLVVGFLIMKSGQAGLAGRKEKALFATITSIGCVLWLSLLLQRPLDLNKAIGMAIDFFF</sequence>
<proteinExistence type="predicted"/>
<evidence type="ECO:0000313" key="3">
    <source>
        <dbReference type="Proteomes" id="UP000558113"/>
    </source>
</evidence>
<dbReference type="EMBL" id="JAAAMU010000007">
    <property type="protein sequence ID" value="NBC70551.1"/>
    <property type="molecule type" value="Genomic_DNA"/>
</dbReference>
<keyword evidence="3" id="KW-1185">Reference proteome</keyword>